<dbReference type="Gene3D" id="3.30.450.20">
    <property type="entry name" value="PAS domain"/>
    <property type="match status" value="1"/>
</dbReference>
<dbReference type="InterPro" id="IPR003018">
    <property type="entry name" value="GAF"/>
</dbReference>
<evidence type="ECO:0000313" key="4">
    <source>
        <dbReference type="Proteomes" id="UP000249203"/>
    </source>
</evidence>
<keyword evidence="5" id="KW-1185">Reference proteome</keyword>
<dbReference type="PROSITE" id="PS50112">
    <property type="entry name" value="PAS"/>
    <property type="match status" value="1"/>
</dbReference>
<dbReference type="SUPFAM" id="SSF55785">
    <property type="entry name" value="PYP-like sensor domain (PAS domain)"/>
    <property type="match status" value="1"/>
</dbReference>
<evidence type="ECO:0000313" key="2">
    <source>
        <dbReference type="EMBL" id="RAJ99030.1"/>
    </source>
</evidence>
<protein>
    <submittedName>
        <fullName evidence="2">PAS domain S-box-containing protein</fullName>
    </submittedName>
</protein>
<proteinExistence type="predicted"/>
<sequence>MATAVDYLSLEQGLVSQVSGDHYPVVSVHGVPHNKLAAGSLINTHLTLCAQALEQQGLVAVHDLSKSPYGQQSSQLTFCPPTYIGVPIRVNGGIFGTLCFSAQQPQEEPFKETEKQFIRLLAKWVATTLELKAQHDTLERSESRLRGLFELAPVGIALSDFETGAFIDFNPALLTPTGYSRDTFMAMGLLDLINEDKTTVGQQLFTQSYRQIWPLRASI</sequence>
<dbReference type="InterPro" id="IPR035965">
    <property type="entry name" value="PAS-like_dom_sf"/>
</dbReference>
<dbReference type="Gene3D" id="3.30.450.40">
    <property type="match status" value="1"/>
</dbReference>
<name>A0A327WZ54_9GAMM</name>
<dbReference type="OrthoDB" id="9804951at2"/>
<dbReference type="SUPFAM" id="SSF55781">
    <property type="entry name" value="GAF domain-like"/>
    <property type="match status" value="1"/>
</dbReference>
<dbReference type="EMBL" id="PIPK01000002">
    <property type="protein sequence ID" value="RUO27805.1"/>
    <property type="molecule type" value="Genomic_DNA"/>
</dbReference>
<reference evidence="2 4" key="2">
    <citation type="submission" date="2018-06" db="EMBL/GenBank/DDBJ databases">
        <title>Genomic Encyclopedia of Type Strains, Phase III (KMG-III): the genomes of soil and plant-associated and newly described type strains.</title>
        <authorList>
            <person name="Whitman W."/>
        </authorList>
    </citation>
    <scope>NUCLEOTIDE SEQUENCE [LARGE SCALE GENOMIC DNA]</scope>
    <source>
        <strain evidence="2 4">CGMCC 1.15366</strain>
    </source>
</reference>
<dbReference type="EMBL" id="QLMD01000003">
    <property type="protein sequence ID" value="RAJ99030.1"/>
    <property type="molecule type" value="Genomic_DNA"/>
</dbReference>
<evidence type="ECO:0000313" key="5">
    <source>
        <dbReference type="Proteomes" id="UP000287865"/>
    </source>
</evidence>
<dbReference type="SMART" id="SM00091">
    <property type="entry name" value="PAS"/>
    <property type="match status" value="1"/>
</dbReference>
<evidence type="ECO:0000259" key="1">
    <source>
        <dbReference type="PROSITE" id="PS50112"/>
    </source>
</evidence>
<evidence type="ECO:0000313" key="3">
    <source>
        <dbReference type="EMBL" id="RUO27805.1"/>
    </source>
</evidence>
<dbReference type="Proteomes" id="UP000249203">
    <property type="component" value="Unassembled WGS sequence"/>
</dbReference>
<dbReference type="Pfam" id="PF13188">
    <property type="entry name" value="PAS_8"/>
    <property type="match status" value="1"/>
</dbReference>
<dbReference type="InterPro" id="IPR000014">
    <property type="entry name" value="PAS"/>
</dbReference>
<dbReference type="Pfam" id="PF01590">
    <property type="entry name" value="GAF"/>
    <property type="match status" value="1"/>
</dbReference>
<reference evidence="3 5" key="1">
    <citation type="journal article" date="2018" name="Front. Microbiol.">
        <title>Genome-Based Analysis Reveals the Taxonomy and Diversity of the Family Idiomarinaceae.</title>
        <authorList>
            <person name="Liu Y."/>
            <person name="Lai Q."/>
            <person name="Shao Z."/>
        </authorList>
    </citation>
    <scope>NUCLEOTIDE SEQUENCE [LARGE SCALE GENOMIC DNA]</scope>
    <source>
        <strain evidence="3 5">CF12-14</strain>
    </source>
</reference>
<accession>A0A327WZ54</accession>
<gene>
    <name evidence="2" type="ORF">B0I24_10321</name>
    <name evidence="3" type="ORF">CWE07_04135</name>
</gene>
<dbReference type="NCBIfam" id="TIGR00229">
    <property type="entry name" value="sensory_box"/>
    <property type="match status" value="1"/>
</dbReference>
<organism evidence="2 4">
    <name type="scientific">Aliidiomarina maris</name>
    <dbReference type="NCBI Taxonomy" id="531312"/>
    <lineage>
        <taxon>Bacteria</taxon>
        <taxon>Pseudomonadati</taxon>
        <taxon>Pseudomonadota</taxon>
        <taxon>Gammaproteobacteria</taxon>
        <taxon>Alteromonadales</taxon>
        <taxon>Idiomarinaceae</taxon>
        <taxon>Aliidiomarina</taxon>
    </lineage>
</organism>
<dbReference type="AlphaFoldDB" id="A0A327WZ54"/>
<dbReference type="InterPro" id="IPR029016">
    <property type="entry name" value="GAF-like_dom_sf"/>
</dbReference>
<comment type="caution">
    <text evidence="2">The sequence shown here is derived from an EMBL/GenBank/DDBJ whole genome shotgun (WGS) entry which is preliminary data.</text>
</comment>
<dbReference type="Proteomes" id="UP000287865">
    <property type="component" value="Unassembled WGS sequence"/>
</dbReference>
<feature type="domain" description="PAS" evidence="1">
    <location>
        <begin position="141"/>
        <end position="196"/>
    </location>
</feature>